<organism evidence="1 2">
    <name type="scientific">Aspergillus sclerotialis</name>
    <dbReference type="NCBI Taxonomy" id="2070753"/>
    <lineage>
        <taxon>Eukaryota</taxon>
        <taxon>Fungi</taxon>
        <taxon>Dikarya</taxon>
        <taxon>Ascomycota</taxon>
        <taxon>Pezizomycotina</taxon>
        <taxon>Eurotiomycetes</taxon>
        <taxon>Eurotiomycetidae</taxon>
        <taxon>Eurotiales</taxon>
        <taxon>Aspergillaceae</taxon>
        <taxon>Aspergillus</taxon>
        <taxon>Aspergillus subgen. Polypaecilum</taxon>
    </lineage>
</organism>
<gene>
    <name evidence="1" type="ORF">PHISCL_09995</name>
</gene>
<name>A0A3A2Z4J5_9EURO</name>
<reference evidence="2" key="1">
    <citation type="submission" date="2017-02" db="EMBL/GenBank/DDBJ databases">
        <authorList>
            <person name="Tafer H."/>
            <person name="Lopandic K."/>
        </authorList>
    </citation>
    <scope>NUCLEOTIDE SEQUENCE [LARGE SCALE GENOMIC DNA]</scope>
    <source>
        <strain evidence="2">CBS 366.77</strain>
    </source>
</reference>
<dbReference type="STRING" id="2070753.A0A3A2Z4J5"/>
<protein>
    <submittedName>
        <fullName evidence="1">Pogo transposable element</fullName>
    </submittedName>
</protein>
<evidence type="ECO:0000313" key="1">
    <source>
        <dbReference type="EMBL" id="RJE17670.1"/>
    </source>
</evidence>
<evidence type="ECO:0000313" key="2">
    <source>
        <dbReference type="Proteomes" id="UP000266188"/>
    </source>
</evidence>
<proteinExistence type="predicted"/>
<comment type="caution">
    <text evidence="1">The sequence shown here is derived from an EMBL/GenBank/DDBJ whole genome shotgun (WGS) entry which is preliminary data.</text>
</comment>
<dbReference type="OrthoDB" id="4207519at2759"/>
<sequence>MDSRVSTPRPSTASNFVNRREELYTRYSRRYNYQRAKNEDPKTIYEWFSTVQRIITENGILPEDIYNFNKTGFAIGLISTAKVVTRAEYYGRRAVLQPRNRE</sequence>
<dbReference type="EMBL" id="MVGC01000780">
    <property type="protein sequence ID" value="RJE17670.1"/>
    <property type="molecule type" value="Genomic_DNA"/>
</dbReference>
<dbReference type="AlphaFoldDB" id="A0A3A2Z4J5"/>
<keyword evidence="2" id="KW-1185">Reference proteome</keyword>
<accession>A0A3A2Z4J5</accession>
<dbReference type="Proteomes" id="UP000266188">
    <property type="component" value="Unassembled WGS sequence"/>
</dbReference>